<comment type="caution">
    <text evidence="2">The sequence shown here is derived from an EMBL/GenBank/DDBJ whole genome shotgun (WGS) entry which is preliminary data.</text>
</comment>
<organism evidence="2 3">
    <name type="scientific">Dryococelus australis</name>
    <dbReference type="NCBI Taxonomy" id="614101"/>
    <lineage>
        <taxon>Eukaryota</taxon>
        <taxon>Metazoa</taxon>
        <taxon>Ecdysozoa</taxon>
        <taxon>Arthropoda</taxon>
        <taxon>Hexapoda</taxon>
        <taxon>Insecta</taxon>
        <taxon>Pterygota</taxon>
        <taxon>Neoptera</taxon>
        <taxon>Polyneoptera</taxon>
        <taxon>Phasmatodea</taxon>
        <taxon>Verophasmatodea</taxon>
        <taxon>Anareolatae</taxon>
        <taxon>Phasmatidae</taxon>
        <taxon>Eurycanthinae</taxon>
        <taxon>Dryococelus</taxon>
    </lineage>
</organism>
<evidence type="ECO:0000256" key="1">
    <source>
        <dbReference type="SAM" id="MobiDB-lite"/>
    </source>
</evidence>
<dbReference type="Proteomes" id="UP001159363">
    <property type="component" value="Chromosome 1"/>
</dbReference>
<reference evidence="2 3" key="1">
    <citation type="submission" date="2023-02" db="EMBL/GenBank/DDBJ databases">
        <title>LHISI_Scaffold_Assembly.</title>
        <authorList>
            <person name="Stuart O.P."/>
            <person name="Cleave R."/>
            <person name="Magrath M.J.L."/>
            <person name="Mikheyev A.S."/>
        </authorList>
    </citation>
    <scope>NUCLEOTIDE SEQUENCE [LARGE SCALE GENOMIC DNA]</scope>
    <source>
        <strain evidence="2">Daus_M_001</strain>
        <tissue evidence="2">Leg muscle</tissue>
    </source>
</reference>
<name>A0ABQ9IDI0_9NEOP</name>
<feature type="compositionally biased region" description="Polar residues" evidence="1">
    <location>
        <begin position="116"/>
        <end position="132"/>
    </location>
</feature>
<accession>A0ABQ9IDI0</accession>
<proteinExistence type="predicted"/>
<sequence>MDSVLKNKVSVRCAAITHAIPRRTLRNHLLSGSRQKIKGREPIPPIDHELELCNGILRLSDVGMPLTPNVLKRTVFNFCEINGLKHPFNPNTAPTGKKWLKLLLRRHPNVSRRKSQNLSPSRAQKTEQLYCE</sequence>
<evidence type="ECO:0008006" key="4">
    <source>
        <dbReference type="Google" id="ProtNLM"/>
    </source>
</evidence>
<keyword evidence="3" id="KW-1185">Reference proteome</keyword>
<evidence type="ECO:0000313" key="2">
    <source>
        <dbReference type="EMBL" id="KAJ8894720.1"/>
    </source>
</evidence>
<dbReference type="EMBL" id="JARBHB010000001">
    <property type="protein sequence ID" value="KAJ8894720.1"/>
    <property type="molecule type" value="Genomic_DNA"/>
</dbReference>
<feature type="region of interest" description="Disordered" evidence="1">
    <location>
        <begin position="110"/>
        <end position="132"/>
    </location>
</feature>
<evidence type="ECO:0000313" key="3">
    <source>
        <dbReference type="Proteomes" id="UP001159363"/>
    </source>
</evidence>
<protein>
    <recommendedName>
        <fullName evidence="4">Transposase</fullName>
    </recommendedName>
</protein>
<gene>
    <name evidence="2" type="ORF">PR048_000027</name>
</gene>